<feature type="region of interest" description="Disordered" evidence="16">
    <location>
        <begin position="643"/>
        <end position="664"/>
    </location>
</feature>
<evidence type="ECO:0000256" key="3">
    <source>
        <dbReference type="ARBA" id="ARBA00022670"/>
    </source>
</evidence>
<dbReference type="SMART" id="SM00382">
    <property type="entry name" value="AAA"/>
    <property type="match status" value="1"/>
</dbReference>
<keyword evidence="6 14" id="KW-0547">Nucleotide-binding</keyword>
<comment type="function">
    <text evidence="14">Acts as a processive, ATP-dependent zinc metallopeptidase for both cytoplasmic and membrane proteins. Plays a role in the quality control of integral membrane proteins.</text>
</comment>
<dbReference type="GO" id="GO:0004176">
    <property type="term" value="F:ATP-dependent peptidase activity"/>
    <property type="evidence" value="ECO:0007669"/>
    <property type="project" value="InterPro"/>
</dbReference>
<evidence type="ECO:0000256" key="8">
    <source>
        <dbReference type="ARBA" id="ARBA00022833"/>
    </source>
</evidence>
<dbReference type="Pfam" id="PF17862">
    <property type="entry name" value="AAA_lid_3"/>
    <property type="match status" value="1"/>
</dbReference>
<evidence type="ECO:0000256" key="10">
    <source>
        <dbReference type="ARBA" id="ARBA00022989"/>
    </source>
</evidence>
<dbReference type="PATRIC" id="fig|1097667.3.peg.1270"/>
<feature type="binding site" evidence="14">
    <location>
        <begin position="236"/>
        <end position="243"/>
    </location>
    <ligand>
        <name>ATP</name>
        <dbReference type="ChEBI" id="CHEBI:30616"/>
    </ligand>
</feature>
<evidence type="ECO:0000256" key="9">
    <source>
        <dbReference type="ARBA" id="ARBA00022840"/>
    </source>
</evidence>
<evidence type="ECO:0000313" key="18">
    <source>
        <dbReference type="EMBL" id="EHN11842.1"/>
    </source>
</evidence>
<dbReference type="GO" id="GO:0004222">
    <property type="term" value="F:metalloendopeptidase activity"/>
    <property type="evidence" value="ECO:0007669"/>
    <property type="project" value="InterPro"/>
</dbReference>
<dbReference type="InterPro" id="IPR027417">
    <property type="entry name" value="P-loop_NTPase"/>
</dbReference>
<evidence type="ECO:0000256" key="13">
    <source>
        <dbReference type="ARBA" id="ARBA00061570"/>
    </source>
</evidence>
<feature type="active site" evidence="14">
    <location>
        <position position="458"/>
    </location>
</feature>
<dbReference type="InterPro" id="IPR037219">
    <property type="entry name" value="Peptidase_M41-like"/>
</dbReference>
<feature type="binding site" evidence="14">
    <location>
        <position position="457"/>
    </location>
    <ligand>
        <name>Zn(2+)</name>
        <dbReference type="ChEBI" id="CHEBI:29105"/>
        <note>catalytic</note>
    </ligand>
</feature>
<evidence type="ECO:0000256" key="11">
    <source>
        <dbReference type="ARBA" id="ARBA00023049"/>
    </source>
</evidence>
<evidence type="ECO:0000256" key="5">
    <source>
        <dbReference type="ARBA" id="ARBA00022723"/>
    </source>
</evidence>
<keyword evidence="18" id="KW-0132">Cell division</keyword>
<name>H0E3A6_9ACTN</name>
<dbReference type="InterPro" id="IPR005936">
    <property type="entry name" value="FtsH"/>
</dbReference>
<dbReference type="InterPro" id="IPR003959">
    <property type="entry name" value="ATPase_AAA_core"/>
</dbReference>
<dbReference type="PANTHER" id="PTHR23076:SF97">
    <property type="entry name" value="ATP-DEPENDENT ZINC METALLOPROTEASE YME1L1"/>
    <property type="match status" value="1"/>
</dbReference>
<dbReference type="SUPFAM" id="SSF140990">
    <property type="entry name" value="FtsH protease domain-like"/>
    <property type="match status" value="1"/>
</dbReference>
<dbReference type="PANTHER" id="PTHR23076">
    <property type="entry name" value="METALLOPROTEASE M41 FTSH"/>
    <property type="match status" value="1"/>
</dbReference>
<comment type="subunit">
    <text evidence="14">Homohexamer.</text>
</comment>
<dbReference type="InterPro" id="IPR003593">
    <property type="entry name" value="AAA+_ATPase"/>
</dbReference>
<evidence type="ECO:0000313" key="19">
    <source>
        <dbReference type="Proteomes" id="UP000005143"/>
    </source>
</evidence>
<dbReference type="HAMAP" id="MF_01458">
    <property type="entry name" value="FtsH"/>
    <property type="match status" value="1"/>
</dbReference>
<evidence type="ECO:0000256" key="1">
    <source>
        <dbReference type="ARBA" id="ARBA00004370"/>
    </source>
</evidence>
<evidence type="ECO:0000256" key="12">
    <source>
        <dbReference type="ARBA" id="ARBA00023136"/>
    </source>
</evidence>
<dbReference type="OrthoDB" id="9809379at2"/>
<keyword evidence="11 14" id="KW-0482">Metalloprotease</keyword>
<evidence type="ECO:0000256" key="7">
    <source>
        <dbReference type="ARBA" id="ARBA00022801"/>
    </source>
</evidence>
<dbReference type="InterPro" id="IPR003960">
    <property type="entry name" value="ATPase_AAA_CS"/>
</dbReference>
<dbReference type="FunFam" id="1.10.8.60:FF:000001">
    <property type="entry name" value="ATP-dependent zinc metalloprotease FtsH"/>
    <property type="match status" value="1"/>
</dbReference>
<dbReference type="Pfam" id="PF00004">
    <property type="entry name" value="AAA"/>
    <property type="match status" value="1"/>
</dbReference>
<evidence type="ECO:0000256" key="16">
    <source>
        <dbReference type="SAM" id="MobiDB-lite"/>
    </source>
</evidence>
<dbReference type="GO" id="GO:0005524">
    <property type="term" value="F:ATP binding"/>
    <property type="evidence" value="ECO:0007669"/>
    <property type="project" value="UniProtKB-UniRule"/>
</dbReference>
<feature type="transmembrane region" description="Helical" evidence="14">
    <location>
        <begin position="38"/>
        <end position="58"/>
    </location>
</feature>
<keyword evidence="18" id="KW-0131">Cell cycle</keyword>
<feature type="binding site" evidence="14">
    <location>
        <position position="534"/>
    </location>
    <ligand>
        <name>Zn(2+)</name>
        <dbReference type="ChEBI" id="CHEBI:29105"/>
        <note>catalytic</note>
    </ligand>
</feature>
<dbReference type="InterPro" id="IPR000642">
    <property type="entry name" value="Peptidase_M41"/>
</dbReference>
<reference evidence="18 19" key="1">
    <citation type="journal article" date="2013" name="Biodegradation">
        <title>Quantitative proteomic analysis of ibuprofen-degrading Patulibacter sp. strain I11.</title>
        <authorList>
            <person name="Almeida B."/>
            <person name="Kjeldal H."/>
            <person name="Lolas I."/>
            <person name="Knudsen A.D."/>
            <person name="Carvalho G."/>
            <person name="Nielsen K.L."/>
            <person name="Barreto Crespo M.T."/>
            <person name="Stensballe A."/>
            <person name="Nielsen J.L."/>
        </authorList>
    </citation>
    <scope>NUCLEOTIDE SEQUENCE [LARGE SCALE GENOMIC DNA]</scope>
    <source>
        <strain evidence="18 19">I11</strain>
    </source>
</reference>
<keyword evidence="10 14" id="KW-1133">Transmembrane helix</keyword>
<comment type="similarity">
    <text evidence="13 14">In the central section; belongs to the AAA ATPase family.</text>
</comment>
<comment type="similarity">
    <text evidence="2 14">In the C-terminal section; belongs to the peptidase M41 family.</text>
</comment>
<dbReference type="Gene3D" id="1.10.8.60">
    <property type="match status" value="1"/>
</dbReference>
<feature type="compositionally biased region" description="Basic and acidic residues" evidence="16">
    <location>
        <begin position="651"/>
        <end position="664"/>
    </location>
</feature>
<dbReference type="EC" id="3.4.24.-" evidence="14"/>
<sequence>MSNPRLTASHRKPTPTQRAATTVVEVLRTIGRLLRRDLLATFLLAAAIALTITFFSLLGSLSPQAEGQQVSLSNVISLARADRARSAQLLDRDHQVVVTTDTGQRVYADYPSSDTATQDLLLRLHRAGAQVSVDPQSGKPARTIVVQFLLPILLLVTLFAFFTRQTGDGSGGIASFSSFRGRGKKKGKGKAPITFDSVAGAPEALVELREIKDFLDDPSKYLTAGAAAPKGVLLVGPPGTGKTLLARATAGEAEASFFSASGAEFVESLVGVGAARIRDLFAKARKAAPAIIFIDELDAAGRKRGAGVGQGNDEREQTLNQLLVEMDGFGGDAGVVVMGATNRPDILDPALLRPGRFDRQVVVDVPDVHGRLEILSLHARGRAFSPDVDLHEIAKLCPGFSGAELANLVNEAALLTVRDGRGEIDQATLEEAIDRVVAGPAKKHVLSEDERWTIAVHEASHAIVTRATGQTISAQKLSIVARGRQLGTAAHMLTDRDAVMHGRSDLERQLAAIMAGTAGEIIEFGEESTGVSDDLHAATKLARSMVTSFGMSRGLGHVTIGEPGGEVFLGNALQDLGSTGPETLNLIDREVERLVGDAEARATIVLRSNWDHVRETARSLLELETLSGVALDAMLAGVSPMPLDEIALPSRDPDQDPRPSRDQR</sequence>
<keyword evidence="19" id="KW-1185">Reference proteome</keyword>
<evidence type="ECO:0000256" key="6">
    <source>
        <dbReference type="ARBA" id="ARBA00022741"/>
    </source>
</evidence>
<keyword evidence="4 14" id="KW-0812">Transmembrane</keyword>
<dbReference type="GO" id="GO:0030163">
    <property type="term" value="P:protein catabolic process"/>
    <property type="evidence" value="ECO:0007669"/>
    <property type="project" value="UniProtKB-UniRule"/>
</dbReference>
<dbReference type="GO" id="GO:0016887">
    <property type="term" value="F:ATP hydrolysis activity"/>
    <property type="evidence" value="ECO:0007669"/>
    <property type="project" value="UniProtKB-UniRule"/>
</dbReference>
<evidence type="ECO:0000256" key="14">
    <source>
        <dbReference type="HAMAP-Rule" id="MF_01458"/>
    </source>
</evidence>
<dbReference type="Gene3D" id="3.40.50.300">
    <property type="entry name" value="P-loop containing nucleotide triphosphate hydrolases"/>
    <property type="match status" value="1"/>
</dbReference>
<evidence type="ECO:0000259" key="17">
    <source>
        <dbReference type="SMART" id="SM00382"/>
    </source>
</evidence>
<gene>
    <name evidence="14" type="primary">ftsH</name>
    <name evidence="18" type="ORF">PAI11_12740</name>
</gene>
<organism evidence="18 19">
    <name type="scientific">Patulibacter medicamentivorans</name>
    <dbReference type="NCBI Taxonomy" id="1097667"/>
    <lineage>
        <taxon>Bacteria</taxon>
        <taxon>Bacillati</taxon>
        <taxon>Actinomycetota</taxon>
        <taxon>Thermoleophilia</taxon>
        <taxon>Solirubrobacterales</taxon>
        <taxon>Patulibacteraceae</taxon>
        <taxon>Patulibacter</taxon>
    </lineage>
</organism>
<evidence type="ECO:0000256" key="4">
    <source>
        <dbReference type="ARBA" id="ARBA00022692"/>
    </source>
</evidence>
<dbReference type="GO" id="GO:0008270">
    <property type="term" value="F:zinc ion binding"/>
    <property type="evidence" value="ECO:0007669"/>
    <property type="project" value="UniProtKB-UniRule"/>
</dbReference>
<dbReference type="Pfam" id="PF01434">
    <property type="entry name" value="Peptidase_M41"/>
    <property type="match status" value="1"/>
</dbReference>
<dbReference type="EMBL" id="AGUD01000062">
    <property type="protein sequence ID" value="EHN11842.1"/>
    <property type="molecule type" value="Genomic_DNA"/>
</dbReference>
<keyword evidence="3 14" id="KW-0645">Protease</keyword>
<dbReference type="InterPro" id="IPR041569">
    <property type="entry name" value="AAA_lid_3"/>
</dbReference>
<dbReference type="NCBIfam" id="TIGR01241">
    <property type="entry name" value="FtsH_fam"/>
    <property type="match status" value="1"/>
</dbReference>
<dbReference type="GO" id="GO:0006508">
    <property type="term" value="P:proteolysis"/>
    <property type="evidence" value="ECO:0007669"/>
    <property type="project" value="UniProtKB-KW"/>
</dbReference>
<dbReference type="SUPFAM" id="SSF52540">
    <property type="entry name" value="P-loop containing nucleoside triphosphate hydrolases"/>
    <property type="match status" value="1"/>
</dbReference>
<dbReference type="CDD" id="cd19501">
    <property type="entry name" value="RecA-like_FtsH"/>
    <property type="match status" value="1"/>
</dbReference>
<evidence type="ECO:0000256" key="2">
    <source>
        <dbReference type="ARBA" id="ARBA00010044"/>
    </source>
</evidence>
<proteinExistence type="inferred from homology"/>
<dbReference type="GO" id="GO:0051301">
    <property type="term" value="P:cell division"/>
    <property type="evidence" value="ECO:0007669"/>
    <property type="project" value="UniProtKB-KW"/>
</dbReference>
<dbReference type="AlphaFoldDB" id="H0E3A6"/>
<comment type="similarity">
    <text evidence="15">Belongs to the AAA ATPase family.</text>
</comment>
<feature type="transmembrane region" description="Helical" evidence="14">
    <location>
        <begin position="144"/>
        <end position="162"/>
    </location>
</feature>
<keyword evidence="12 14" id="KW-0472">Membrane</keyword>
<protein>
    <recommendedName>
        <fullName evidence="14">ATP-dependent zinc metalloprotease FtsH</fullName>
        <ecNumber evidence="14">3.4.24.-</ecNumber>
    </recommendedName>
</protein>
<keyword evidence="14" id="KW-1003">Cell membrane</keyword>
<dbReference type="Gene3D" id="1.20.58.760">
    <property type="entry name" value="Peptidase M41"/>
    <property type="match status" value="1"/>
</dbReference>
<feature type="domain" description="AAA+ ATPase" evidence="17">
    <location>
        <begin position="228"/>
        <end position="367"/>
    </location>
</feature>
<feature type="binding site" evidence="14">
    <location>
        <position position="461"/>
    </location>
    <ligand>
        <name>Zn(2+)</name>
        <dbReference type="ChEBI" id="CHEBI:29105"/>
        <note>catalytic</note>
    </ligand>
</feature>
<comment type="subcellular location">
    <subcellularLocation>
        <location evidence="14">Cell membrane</location>
        <topology evidence="14">Multi-pass membrane protein</topology>
        <orientation evidence="14">Cytoplasmic side</orientation>
    </subcellularLocation>
    <subcellularLocation>
        <location evidence="1">Membrane</location>
    </subcellularLocation>
</comment>
<dbReference type="GO" id="GO:0005886">
    <property type="term" value="C:plasma membrane"/>
    <property type="evidence" value="ECO:0007669"/>
    <property type="project" value="UniProtKB-SubCell"/>
</dbReference>
<dbReference type="RefSeq" id="WP_007572189.1">
    <property type="nucleotide sequence ID" value="NZ_AGUD01000062.1"/>
</dbReference>
<dbReference type="Proteomes" id="UP000005143">
    <property type="component" value="Unassembled WGS sequence"/>
</dbReference>
<accession>H0E3A6</accession>
<keyword evidence="5 14" id="KW-0479">Metal-binding</keyword>
<comment type="cofactor">
    <cofactor evidence="14">
        <name>Zn(2+)</name>
        <dbReference type="ChEBI" id="CHEBI:29105"/>
    </cofactor>
    <text evidence="14">Binds 1 zinc ion per subunit.</text>
</comment>
<keyword evidence="8 14" id="KW-0862">Zinc</keyword>
<dbReference type="PROSITE" id="PS00674">
    <property type="entry name" value="AAA"/>
    <property type="match status" value="1"/>
</dbReference>
<comment type="caution">
    <text evidence="18">The sequence shown here is derived from an EMBL/GenBank/DDBJ whole genome shotgun (WGS) entry which is preliminary data.</text>
</comment>
<evidence type="ECO:0000256" key="15">
    <source>
        <dbReference type="RuleBase" id="RU003651"/>
    </source>
</evidence>
<keyword evidence="7 14" id="KW-0378">Hydrolase</keyword>
<dbReference type="FunFam" id="3.40.50.300:FF:000001">
    <property type="entry name" value="ATP-dependent zinc metalloprotease FtsH"/>
    <property type="match status" value="1"/>
</dbReference>
<keyword evidence="9 14" id="KW-0067">ATP-binding</keyword>